<accession>A0A8B6GSR2</accession>
<gene>
    <name evidence="1" type="ORF">MGAL_10B086762</name>
</gene>
<evidence type="ECO:0000313" key="2">
    <source>
        <dbReference type="Proteomes" id="UP000596742"/>
    </source>
</evidence>
<protein>
    <submittedName>
        <fullName evidence="1">Uncharacterized protein</fullName>
    </submittedName>
</protein>
<dbReference type="Proteomes" id="UP000596742">
    <property type="component" value="Unassembled WGS sequence"/>
</dbReference>
<keyword evidence="2" id="KW-1185">Reference proteome</keyword>
<reference evidence="1" key="1">
    <citation type="submission" date="2018-11" db="EMBL/GenBank/DDBJ databases">
        <authorList>
            <person name="Alioto T."/>
            <person name="Alioto T."/>
        </authorList>
    </citation>
    <scope>NUCLEOTIDE SEQUENCE</scope>
</reference>
<evidence type="ECO:0000313" key="1">
    <source>
        <dbReference type="EMBL" id="VDI68314.1"/>
    </source>
</evidence>
<organism evidence="1 2">
    <name type="scientific">Mytilus galloprovincialis</name>
    <name type="common">Mediterranean mussel</name>
    <dbReference type="NCBI Taxonomy" id="29158"/>
    <lineage>
        <taxon>Eukaryota</taxon>
        <taxon>Metazoa</taxon>
        <taxon>Spiralia</taxon>
        <taxon>Lophotrochozoa</taxon>
        <taxon>Mollusca</taxon>
        <taxon>Bivalvia</taxon>
        <taxon>Autobranchia</taxon>
        <taxon>Pteriomorphia</taxon>
        <taxon>Mytilida</taxon>
        <taxon>Mytiloidea</taxon>
        <taxon>Mytilidae</taxon>
        <taxon>Mytilinae</taxon>
        <taxon>Mytilus</taxon>
    </lineage>
</organism>
<proteinExistence type="predicted"/>
<sequence length="69" mass="7666">MTTSQPLLSRTRRPSAAVTELENELKDIKLINVGKKKKDVKFVLTPTKKRLLSRSISASSSTDSFDSSK</sequence>
<comment type="caution">
    <text evidence="1">The sequence shown here is derived from an EMBL/GenBank/DDBJ whole genome shotgun (WGS) entry which is preliminary data.</text>
</comment>
<dbReference type="EMBL" id="UYJE01008891">
    <property type="protein sequence ID" value="VDI68314.1"/>
    <property type="molecule type" value="Genomic_DNA"/>
</dbReference>
<name>A0A8B6GSR2_MYTGA</name>
<dbReference type="AlphaFoldDB" id="A0A8B6GSR2"/>